<dbReference type="InterPro" id="IPR050986">
    <property type="entry name" value="GutQ/KpsF_isomerases"/>
</dbReference>
<protein>
    <submittedName>
        <fullName evidence="5">SIS domain-containing protein</fullName>
    </submittedName>
</protein>
<evidence type="ECO:0000256" key="3">
    <source>
        <dbReference type="ARBA" id="ARBA00023122"/>
    </source>
</evidence>
<sequence>MTDDPLIAIARETLLTEASAIKATAEELGPDFRKAIDLLASASGRVVVTGLGKSGHIGHKMAATFASTGTPSVYVHATEALHGDSGMVQAGDATIAISNSGTTAEVVDFAAHLHARGIPIVAMTAGGAESPLGRVATVVLDTRVEREADPLGLAPTTSTTVTLSLGDALAAALMTLSAFTHSDFRSYHPGGSLGAQLATHDDADPEGTPE</sequence>
<organism evidence="5 6">
    <name type="scientific">Solicola gregarius</name>
    <dbReference type="NCBI Taxonomy" id="2908642"/>
    <lineage>
        <taxon>Bacteria</taxon>
        <taxon>Bacillati</taxon>
        <taxon>Actinomycetota</taxon>
        <taxon>Actinomycetes</taxon>
        <taxon>Propionibacteriales</taxon>
        <taxon>Nocardioidaceae</taxon>
        <taxon>Solicola</taxon>
    </lineage>
</organism>
<dbReference type="Proteomes" id="UP001164390">
    <property type="component" value="Chromosome"/>
</dbReference>
<dbReference type="GO" id="GO:0019146">
    <property type="term" value="F:arabinose-5-phosphate isomerase activity"/>
    <property type="evidence" value="ECO:0007669"/>
    <property type="project" value="UniProtKB-ARBA"/>
</dbReference>
<evidence type="ECO:0000256" key="1">
    <source>
        <dbReference type="ARBA" id="ARBA00008165"/>
    </source>
</evidence>
<dbReference type="PROSITE" id="PS51464">
    <property type="entry name" value="SIS"/>
    <property type="match status" value="1"/>
</dbReference>
<dbReference type="InterPro" id="IPR035474">
    <property type="entry name" value="SIS_Kpsf"/>
</dbReference>
<dbReference type="SUPFAM" id="SSF53697">
    <property type="entry name" value="SIS domain"/>
    <property type="match status" value="1"/>
</dbReference>
<name>A0AA46TK56_9ACTN</name>
<dbReference type="Gene3D" id="3.40.50.10490">
    <property type="entry name" value="Glucose-6-phosphate isomerase like protein, domain 1"/>
    <property type="match status" value="1"/>
</dbReference>
<keyword evidence="6" id="KW-1185">Reference proteome</keyword>
<keyword evidence="3" id="KW-0129">CBS domain</keyword>
<evidence type="ECO:0000256" key="2">
    <source>
        <dbReference type="ARBA" id="ARBA00022737"/>
    </source>
</evidence>
<comment type="similarity">
    <text evidence="1">Belongs to the SIS family. GutQ/KpsF subfamily.</text>
</comment>
<evidence type="ECO:0000313" key="6">
    <source>
        <dbReference type="Proteomes" id="UP001164390"/>
    </source>
</evidence>
<dbReference type="FunFam" id="3.40.50.10490:FF:000011">
    <property type="entry name" value="Arabinose 5-phosphate isomerase"/>
    <property type="match status" value="1"/>
</dbReference>
<dbReference type="EMBL" id="CP094970">
    <property type="protein sequence ID" value="UYM05918.1"/>
    <property type="molecule type" value="Genomic_DNA"/>
</dbReference>
<dbReference type="InterPro" id="IPR046348">
    <property type="entry name" value="SIS_dom_sf"/>
</dbReference>
<dbReference type="GO" id="GO:1901135">
    <property type="term" value="P:carbohydrate derivative metabolic process"/>
    <property type="evidence" value="ECO:0007669"/>
    <property type="project" value="InterPro"/>
</dbReference>
<dbReference type="PANTHER" id="PTHR42745:SF1">
    <property type="entry name" value="ARABINOSE 5-PHOSPHATE ISOMERASE KDSD"/>
    <property type="match status" value="1"/>
</dbReference>
<keyword evidence="2" id="KW-0677">Repeat</keyword>
<proteinExistence type="inferred from homology"/>
<evidence type="ECO:0000313" key="5">
    <source>
        <dbReference type="EMBL" id="UYM05918.1"/>
    </source>
</evidence>
<evidence type="ECO:0000259" key="4">
    <source>
        <dbReference type="PROSITE" id="PS51464"/>
    </source>
</evidence>
<dbReference type="KEGG" id="sgrg:L0C25_02265"/>
<dbReference type="Pfam" id="PF01380">
    <property type="entry name" value="SIS"/>
    <property type="match status" value="1"/>
</dbReference>
<feature type="domain" description="SIS" evidence="4">
    <location>
        <begin position="35"/>
        <end position="179"/>
    </location>
</feature>
<dbReference type="RefSeq" id="WP_271634762.1">
    <property type="nucleotide sequence ID" value="NZ_CP094970.1"/>
</dbReference>
<dbReference type="PANTHER" id="PTHR42745">
    <property type="match status" value="1"/>
</dbReference>
<reference evidence="5" key="1">
    <citation type="submission" date="2022-01" db="EMBL/GenBank/DDBJ databases">
        <title>Nocardioidaceae gen. sp. A5X3R13.</title>
        <authorList>
            <person name="Lopez Marin M.A."/>
            <person name="Uhlik O."/>
        </authorList>
    </citation>
    <scope>NUCLEOTIDE SEQUENCE</scope>
    <source>
        <strain evidence="5">A5X3R13</strain>
    </source>
</reference>
<dbReference type="AlphaFoldDB" id="A0AA46TK56"/>
<accession>A0AA46TK56</accession>
<dbReference type="CDD" id="cd05014">
    <property type="entry name" value="SIS_Kpsf"/>
    <property type="match status" value="1"/>
</dbReference>
<dbReference type="GO" id="GO:0097367">
    <property type="term" value="F:carbohydrate derivative binding"/>
    <property type="evidence" value="ECO:0007669"/>
    <property type="project" value="InterPro"/>
</dbReference>
<dbReference type="InterPro" id="IPR001347">
    <property type="entry name" value="SIS_dom"/>
</dbReference>
<gene>
    <name evidence="5" type="ORF">L0C25_02265</name>
</gene>